<accession>A0A2P9AAM1</accession>
<evidence type="ECO:0008006" key="4">
    <source>
        <dbReference type="Google" id="ProtNLM"/>
    </source>
</evidence>
<dbReference type="AlphaFoldDB" id="A0A2P9AAM1"/>
<evidence type="ECO:0000313" key="3">
    <source>
        <dbReference type="Proteomes" id="UP000245698"/>
    </source>
</evidence>
<feature type="signal peptide" evidence="1">
    <location>
        <begin position="1"/>
        <end position="24"/>
    </location>
</feature>
<dbReference type="Proteomes" id="UP000245698">
    <property type="component" value="Unassembled WGS sequence"/>
</dbReference>
<name>A0A2P9AAM1_9HYPH</name>
<reference evidence="3" key="1">
    <citation type="submission" date="2016-12" db="EMBL/GenBank/DDBJ databases">
        <authorList>
            <person name="Brunel B."/>
        </authorList>
    </citation>
    <scope>NUCLEOTIDE SEQUENCE [LARGE SCALE GENOMIC DNA]</scope>
</reference>
<evidence type="ECO:0000256" key="1">
    <source>
        <dbReference type="SAM" id="SignalP"/>
    </source>
</evidence>
<gene>
    <name evidence="2" type="ORF">BQ8482_110115</name>
</gene>
<proteinExistence type="predicted"/>
<dbReference type="EMBL" id="FUIG01000013">
    <property type="protein sequence ID" value="SJM28185.1"/>
    <property type="molecule type" value="Genomic_DNA"/>
</dbReference>
<evidence type="ECO:0000313" key="2">
    <source>
        <dbReference type="EMBL" id="SJM28185.1"/>
    </source>
</evidence>
<sequence length="141" mass="14696">MLRFAWLAFALFSLAFASAGPAAAADAEFIGTWQQVYSTGGQCSDCTVVIRSGNPGLQVAASNGWTADLKAETINGEAALIGKGTWPGSTSAGAKARGLAAAFKLHQKRLILVMQIVDPNGSRIRVNAVFERLATAPKSSI</sequence>
<protein>
    <recommendedName>
        <fullName evidence="4">DUF2147 domain-containing protein</fullName>
    </recommendedName>
</protein>
<feature type="chain" id="PRO_5017534620" description="DUF2147 domain-containing protein" evidence="1">
    <location>
        <begin position="25"/>
        <end position="141"/>
    </location>
</feature>
<organism evidence="2 3">
    <name type="scientific">Mesorhizobium delmotii</name>
    <dbReference type="NCBI Taxonomy" id="1631247"/>
    <lineage>
        <taxon>Bacteria</taxon>
        <taxon>Pseudomonadati</taxon>
        <taxon>Pseudomonadota</taxon>
        <taxon>Alphaproteobacteria</taxon>
        <taxon>Hyphomicrobiales</taxon>
        <taxon>Phyllobacteriaceae</taxon>
        <taxon>Mesorhizobium</taxon>
    </lineage>
</organism>
<keyword evidence="1" id="KW-0732">Signal</keyword>
<keyword evidence="3" id="KW-1185">Reference proteome</keyword>